<dbReference type="GO" id="GO:0030638">
    <property type="term" value="P:polyketide metabolic process"/>
    <property type="evidence" value="ECO:0007669"/>
    <property type="project" value="InterPro"/>
</dbReference>
<dbReference type="InterPro" id="IPR032710">
    <property type="entry name" value="NTF2-like_dom_sf"/>
</dbReference>
<dbReference type="Gene3D" id="3.10.450.50">
    <property type="match status" value="1"/>
</dbReference>
<name>A0A5S4F7A2_9ACTN</name>
<gene>
    <name evidence="2" type="ORF">ETD85_58615</name>
</gene>
<proteinExistence type="predicted"/>
<organism evidence="2 3">
    <name type="scientific">Nonomuraea zeae</name>
    <dbReference type="NCBI Taxonomy" id="1642303"/>
    <lineage>
        <taxon>Bacteria</taxon>
        <taxon>Bacillati</taxon>
        <taxon>Actinomycetota</taxon>
        <taxon>Actinomycetes</taxon>
        <taxon>Streptosporangiales</taxon>
        <taxon>Streptosporangiaceae</taxon>
        <taxon>Nonomuraea</taxon>
    </lineage>
</organism>
<dbReference type="InterPro" id="IPR009959">
    <property type="entry name" value="Cyclase_SnoaL-like"/>
</dbReference>
<dbReference type="EMBL" id="VCKX01000454">
    <property type="protein sequence ID" value="TMR12143.1"/>
    <property type="molecule type" value="Genomic_DNA"/>
</dbReference>
<dbReference type="InterPro" id="IPR037401">
    <property type="entry name" value="SnoaL-like"/>
</dbReference>
<evidence type="ECO:0000259" key="1">
    <source>
        <dbReference type="Pfam" id="PF12680"/>
    </source>
</evidence>
<feature type="domain" description="SnoaL-like" evidence="1">
    <location>
        <begin position="16"/>
        <end position="114"/>
    </location>
</feature>
<sequence length="132" mass="14716">MGDDMDPKLEINKQTVLAFYEVGLNQKDFAAASKLIGDRYVQHNPRIADGIEGFDAFLGQLRRDFPALRAEVKNIFAEGDFVIAHVHGVRVPGQLGTAIVDIFRLDANAKIVEHWDVMQPIPETAVNHNGMF</sequence>
<comment type="caution">
    <text evidence="2">The sequence shown here is derived from an EMBL/GenBank/DDBJ whole genome shotgun (WGS) entry which is preliminary data.</text>
</comment>
<protein>
    <submittedName>
        <fullName evidence="2">Polyketide cyclase</fullName>
    </submittedName>
</protein>
<evidence type="ECO:0000313" key="2">
    <source>
        <dbReference type="EMBL" id="TMR12143.1"/>
    </source>
</evidence>
<reference evidence="2 3" key="1">
    <citation type="submission" date="2019-05" db="EMBL/GenBank/DDBJ databases">
        <title>Draft genome sequence of Nonomuraea zeae DSM 100528.</title>
        <authorList>
            <person name="Saricaoglu S."/>
            <person name="Isik K."/>
        </authorList>
    </citation>
    <scope>NUCLEOTIDE SEQUENCE [LARGE SCALE GENOMIC DNA]</scope>
    <source>
        <strain evidence="2 3">DSM 100528</strain>
    </source>
</reference>
<dbReference type="PANTHER" id="PTHR38436:SF1">
    <property type="entry name" value="ESTER CYCLASE"/>
    <property type="match status" value="1"/>
</dbReference>
<keyword evidence="3" id="KW-1185">Reference proteome</keyword>
<dbReference type="OrthoDB" id="129343at2"/>
<accession>A0A5S4F7A2</accession>
<evidence type="ECO:0000313" key="3">
    <source>
        <dbReference type="Proteomes" id="UP000306628"/>
    </source>
</evidence>
<dbReference type="Proteomes" id="UP000306628">
    <property type="component" value="Unassembled WGS sequence"/>
</dbReference>
<dbReference type="Pfam" id="PF12680">
    <property type="entry name" value="SnoaL_2"/>
    <property type="match status" value="1"/>
</dbReference>
<dbReference type="SUPFAM" id="SSF54427">
    <property type="entry name" value="NTF2-like"/>
    <property type="match status" value="1"/>
</dbReference>
<dbReference type="AlphaFoldDB" id="A0A5S4F7A2"/>
<dbReference type="PANTHER" id="PTHR38436">
    <property type="entry name" value="POLYKETIDE CYCLASE SNOAL-LIKE DOMAIN"/>
    <property type="match status" value="1"/>
</dbReference>